<name>A0A0W8FN76_9ZZZZ</name>
<protein>
    <submittedName>
        <fullName evidence="1">Uncharacterized protein</fullName>
    </submittedName>
</protein>
<proteinExistence type="predicted"/>
<sequence length="115" mass="12742">MGEGTGEGEMELINEKTTLTLRLTFKDEDNVAVVPTAAQYRIDDVDSGSQILDWSSFTPSASTHDLTITDAQNAIIDTNLERERKKVTVQITHGPENKKATGDYIYIVRNLTKIA</sequence>
<comment type="caution">
    <text evidence="1">The sequence shown here is derived from an EMBL/GenBank/DDBJ whole genome shotgun (WGS) entry which is preliminary data.</text>
</comment>
<reference evidence="1" key="1">
    <citation type="journal article" date="2015" name="Proc. Natl. Acad. Sci. U.S.A.">
        <title>Networks of energetic and metabolic interactions define dynamics in microbial communities.</title>
        <authorList>
            <person name="Embree M."/>
            <person name="Liu J.K."/>
            <person name="Al-Bassam M.M."/>
            <person name="Zengler K."/>
        </authorList>
    </citation>
    <scope>NUCLEOTIDE SEQUENCE</scope>
</reference>
<evidence type="ECO:0000313" key="1">
    <source>
        <dbReference type="EMBL" id="KUG22373.1"/>
    </source>
</evidence>
<accession>A0A0W8FN76</accession>
<dbReference type="AlphaFoldDB" id="A0A0W8FN76"/>
<organism evidence="1">
    <name type="scientific">hydrocarbon metagenome</name>
    <dbReference type="NCBI Taxonomy" id="938273"/>
    <lineage>
        <taxon>unclassified sequences</taxon>
        <taxon>metagenomes</taxon>
        <taxon>ecological metagenomes</taxon>
    </lineage>
</organism>
<gene>
    <name evidence="1" type="ORF">ASZ90_007852</name>
</gene>
<dbReference type="EMBL" id="LNQE01000973">
    <property type="protein sequence ID" value="KUG22373.1"/>
    <property type="molecule type" value="Genomic_DNA"/>
</dbReference>